<feature type="non-terminal residue" evidence="1">
    <location>
        <position position="1"/>
    </location>
</feature>
<sequence>TSEPTRSYARGVILNEDGILPDVTLMSTLADFGYSVATFPKITHALVVTLPYSNQLSLQFILSRVYQKLVQYIKHRKLCAYPAIEIYDKKLKIITSMIPLARQDDFYVPEAVPEPELDTNFNTRGSVDDY</sequence>
<dbReference type="OrthoDB" id="2140079at2759"/>
<dbReference type="GO" id="GO:0005657">
    <property type="term" value="C:replication fork"/>
    <property type="evidence" value="ECO:0007669"/>
    <property type="project" value="TreeGrafter"/>
</dbReference>
<keyword evidence="2" id="KW-1185">Reference proteome</keyword>
<dbReference type="EMBL" id="BLKM01001253">
    <property type="protein sequence ID" value="GFG39866.1"/>
    <property type="molecule type" value="Genomic_DNA"/>
</dbReference>
<accession>A0A6L2Q560</accession>
<dbReference type="GO" id="GO:0005634">
    <property type="term" value="C:nucleus"/>
    <property type="evidence" value="ECO:0007669"/>
    <property type="project" value="TreeGrafter"/>
</dbReference>
<dbReference type="PANTHER" id="PTHR15949:SF3">
    <property type="entry name" value="TESTIS-EXPRESSED PROTEIN 264"/>
    <property type="match status" value="1"/>
</dbReference>
<protein>
    <submittedName>
        <fullName evidence="1">Uncharacterized protein</fullName>
    </submittedName>
</protein>
<organism evidence="1 2">
    <name type="scientific">Coptotermes formosanus</name>
    <name type="common">Formosan subterranean termite</name>
    <dbReference type="NCBI Taxonomy" id="36987"/>
    <lineage>
        <taxon>Eukaryota</taxon>
        <taxon>Metazoa</taxon>
        <taxon>Ecdysozoa</taxon>
        <taxon>Arthropoda</taxon>
        <taxon>Hexapoda</taxon>
        <taxon>Insecta</taxon>
        <taxon>Pterygota</taxon>
        <taxon>Neoptera</taxon>
        <taxon>Polyneoptera</taxon>
        <taxon>Dictyoptera</taxon>
        <taxon>Blattodea</taxon>
        <taxon>Blattoidea</taxon>
        <taxon>Termitoidae</taxon>
        <taxon>Rhinotermitidae</taxon>
        <taxon>Coptotermes</taxon>
    </lineage>
</organism>
<name>A0A6L2Q560_COPFO</name>
<evidence type="ECO:0000313" key="1">
    <source>
        <dbReference type="EMBL" id="GFG39866.1"/>
    </source>
</evidence>
<proteinExistence type="predicted"/>
<dbReference type="GO" id="GO:0005789">
    <property type="term" value="C:endoplasmic reticulum membrane"/>
    <property type="evidence" value="ECO:0007669"/>
    <property type="project" value="TreeGrafter"/>
</dbReference>
<dbReference type="PANTHER" id="PTHR15949">
    <property type="entry name" value="TESTIS-EXPRESSED PROTEIN 264"/>
    <property type="match status" value="1"/>
</dbReference>
<dbReference type="InParanoid" id="A0A6L2Q560"/>
<reference evidence="2" key="1">
    <citation type="submission" date="2020-01" db="EMBL/GenBank/DDBJ databases">
        <title>Draft genome sequence of the Termite Coptotermes fromosanus.</title>
        <authorList>
            <person name="Itakura S."/>
            <person name="Yosikawa Y."/>
            <person name="Umezawa K."/>
        </authorList>
    </citation>
    <scope>NUCLEOTIDE SEQUENCE [LARGE SCALE GENOMIC DNA]</scope>
</reference>
<dbReference type="AlphaFoldDB" id="A0A6L2Q560"/>
<dbReference type="GO" id="GO:0106300">
    <property type="term" value="P:protein-DNA covalent cross-linking repair"/>
    <property type="evidence" value="ECO:0007669"/>
    <property type="project" value="TreeGrafter"/>
</dbReference>
<evidence type="ECO:0000313" key="2">
    <source>
        <dbReference type="Proteomes" id="UP000502823"/>
    </source>
</evidence>
<gene>
    <name evidence="1" type="ORF">Cfor_08846</name>
</gene>
<dbReference type="GO" id="GO:0061709">
    <property type="term" value="P:reticulophagy"/>
    <property type="evidence" value="ECO:0007669"/>
    <property type="project" value="TreeGrafter"/>
</dbReference>
<dbReference type="GO" id="GO:0000421">
    <property type="term" value="C:autophagosome membrane"/>
    <property type="evidence" value="ECO:0007669"/>
    <property type="project" value="TreeGrafter"/>
</dbReference>
<comment type="caution">
    <text evidence="1">The sequence shown here is derived from an EMBL/GenBank/DDBJ whole genome shotgun (WGS) entry which is preliminary data.</text>
</comment>
<dbReference type="Proteomes" id="UP000502823">
    <property type="component" value="Unassembled WGS sequence"/>
</dbReference>